<dbReference type="SUPFAM" id="SSF49354">
    <property type="entry name" value="PapD-like"/>
    <property type="match status" value="1"/>
</dbReference>
<keyword evidence="10" id="KW-1185">Reference proteome</keyword>
<name>A0A090V350_PSEVU</name>
<evidence type="ECO:0000256" key="4">
    <source>
        <dbReference type="ARBA" id="ARBA00022764"/>
    </source>
</evidence>
<evidence type="ECO:0000256" key="1">
    <source>
        <dbReference type="ARBA" id="ARBA00004418"/>
    </source>
</evidence>
<dbReference type="STRING" id="1115515.EV102420_11_00580"/>
<sequence>MSLHGWLNIKSLIGLCLLSICSLASAAIQLQQTRMVYPEGEPSVALVIKNNDATHSVAIESWVKSDQGALIIKPSATIIKPAAKGVINIHIHDNGKNNEESLYWLSIKGVPLEKSTSSKPVAITVINRIKVFYRPQSLIAGAADAYKQISVSRCAKQITIKNPTPYYVTFYSFKIDNQEVTRAQMIAPYGELLMPQPTAGQKNRASWQSIADSGFRTPSRLKKITTGC</sequence>
<dbReference type="PANTHER" id="PTHR30251">
    <property type="entry name" value="PILUS ASSEMBLY CHAPERONE"/>
    <property type="match status" value="1"/>
</dbReference>
<dbReference type="Gene3D" id="2.60.40.10">
    <property type="entry name" value="Immunoglobulins"/>
    <property type="match status" value="2"/>
</dbReference>
<evidence type="ECO:0000259" key="8">
    <source>
        <dbReference type="Pfam" id="PF02753"/>
    </source>
</evidence>
<reference evidence="9 10" key="1">
    <citation type="submission" date="2014-09" db="EMBL/GenBank/DDBJ databases">
        <title>Whole genome shotgun sequence of Escherichia vulneris NBRC 102420.</title>
        <authorList>
            <person name="Yoshida Y."/>
            <person name="Hosoyama A."/>
            <person name="Tsuchikane K."/>
            <person name="Ohji S."/>
            <person name="Ichikawa N."/>
            <person name="Kimura A."/>
            <person name="Yamazoe A."/>
            <person name="Ezaki T."/>
            <person name="Fujita N."/>
        </authorList>
    </citation>
    <scope>NUCLEOTIDE SEQUENCE [LARGE SCALE GENOMIC DNA]</scope>
    <source>
        <strain evidence="9 10">NBRC 102420</strain>
    </source>
</reference>
<dbReference type="EMBL" id="BBMZ01000011">
    <property type="protein sequence ID" value="GAL58488.1"/>
    <property type="molecule type" value="Genomic_DNA"/>
</dbReference>
<comment type="subcellular location">
    <subcellularLocation>
        <location evidence="1">Periplasm</location>
    </subcellularLocation>
</comment>
<comment type="caution">
    <text evidence="9">The sequence shown here is derived from an EMBL/GenBank/DDBJ whole genome shotgun (WGS) entry which is preliminary data.</text>
</comment>
<keyword evidence="4" id="KW-0574">Periplasm</keyword>
<proteinExistence type="inferred from homology"/>
<evidence type="ECO:0000256" key="6">
    <source>
        <dbReference type="SAM" id="SignalP"/>
    </source>
</evidence>
<dbReference type="GO" id="GO:0030288">
    <property type="term" value="C:outer membrane-bounded periplasmic space"/>
    <property type="evidence" value="ECO:0007669"/>
    <property type="project" value="InterPro"/>
</dbReference>
<dbReference type="PRINTS" id="PR00969">
    <property type="entry name" value="CHAPERONPILI"/>
</dbReference>
<evidence type="ECO:0000313" key="9">
    <source>
        <dbReference type="EMBL" id="GAL58488.1"/>
    </source>
</evidence>
<evidence type="ECO:0000256" key="3">
    <source>
        <dbReference type="ARBA" id="ARBA00022729"/>
    </source>
</evidence>
<dbReference type="GO" id="GO:0071555">
    <property type="term" value="P:cell wall organization"/>
    <property type="evidence" value="ECO:0007669"/>
    <property type="project" value="InterPro"/>
</dbReference>
<dbReference type="Pfam" id="PF00345">
    <property type="entry name" value="PapD_N"/>
    <property type="match status" value="1"/>
</dbReference>
<dbReference type="InterPro" id="IPR050643">
    <property type="entry name" value="Periplasmic_pilus_chap"/>
</dbReference>
<dbReference type="InterPro" id="IPR016148">
    <property type="entry name" value="Pili_assmbl_chaperone_C"/>
</dbReference>
<evidence type="ECO:0000256" key="2">
    <source>
        <dbReference type="ARBA" id="ARBA00007399"/>
    </source>
</evidence>
<accession>A0A090V350</accession>
<evidence type="ECO:0000256" key="5">
    <source>
        <dbReference type="ARBA" id="ARBA00023186"/>
    </source>
</evidence>
<dbReference type="AlphaFoldDB" id="A0A090V350"/>
<dbReference type="InterPro" id="IPR001829">
    <property type="entry name" value="Pili_assmbl_chaperone_bac"/>
</dbReference>
<dbReference type="InterPro" id="IPR036316">
    <property type="entry name" value="Pili_assmbl_chap_C_dom_sf"/>
</dbReference>
<comment type="similarity">
    <text evidence="2">Belongs to the periplasmic pilus chaperone family.</text>
</comment>
<dbReference type="Proteomes" id="UP000029462">
    <property type="component" value="Unassembled WGS sequence"/>
</dbReference>
<feature type="domain" description="Pili assembly chaperone N-terminal" evidence="7">
    <location>
        <begin position="28"/>
        <end position="138"/>
    </location>
</feature>
<protein>
    <submittedName>
        <fullName evidence="9">Putative fimbrial chaperone protein</fullName>
    </submittedName>
</protein>
<evidence type="ECO:0000313" key="10">
    <source>
        <dbReference type="Proteomes" id="UP000029462"/>
    </source>
</evidence>
<feature type="signal peptide" evidence="6">
    <location>
        <begin position="1"/>
        <end position="26"/>
    </location>
</feature>
<dbReference type="SUPFAM" id="SSF49584">
    <property type="entry name" value="Periplasmic chaperone C-domain"/>
    <property type="match status" value="1"/>
</dbReference>
<organism evidence="9 10">
    <name type="scientific">Pseudescherichia vulneris NBRC 102420</name>
    <dbReference type="NCBI Taxonomy" id="1115515"/>
    <lineage>
        <taxon>Bacteria</taxon>
        <taxon>Pseudomonadati</taxon>
        <taxon>Pseudomonadota</taxon>
        <taxon>Gammaproteobacteria</taxon>
        <taxon>Enterobacterales</taxon>
        <taxon>Enterobacteriaceae</taxon>
        <taxon>Pseudescherichia</taxon>
    </lineage>
</organism>
<dbReference type="PANTHER" id="PTHR30251:SF0">
    <property type="entry name" value="FIMBRIAL CHAPERONE PROTEIN ELFD-RELATED"/>
    <property type="match status" value="1"/>
</dbReference>
<feature type="domain" description="Pili assembly chaperone C-terminal" evidence="8">
    <location>
        <begin position="160"/>
        <end position="216"/>
    </location>
</feature>
<dbReference type="InterPro" id="IPR008962">
    <property type="entry name" value="PapD-like_sf"/>
</dbReference>
<dbReference type="eggNOG" id="COG3121">
    <property type="taxonomic scope" value="Bacteria"/>
</dbReference>
<dbReference type="InterPro" id="IPR016147">
    <property type="entry name" value="Pili_assmbl_chaperone_N"/>
</dbReference>
<evidence type="ECO:0000259" key="7">
    <source>
        <dbReference type="Pfam" id="PF00345"/>
    </source>
</evidence>
<keyword evidence="3 6" id="KW-0732">Signal</keyword>
<gene>
    <name evidence="9" type="ORF">EV102420_11_00580</name>
</gene>
<feature type="chain" id="PRO_5001865153" evidence="6">
    <location>
        <begin position="27"/>
        <end position="228"/>
    </location>
</feature>
<dbReference type="Pfam" id="PF02753">
    <property type="entry name" value="PapD_C"/>
    <property type="match status" value="1"/>
</dbReference>
<dbReference type="InterPro" id="IPR013783">
    <property type="entry name" value="Ig-like_fold"/>
</dbReference>
<dbReference type="RefSeq" id="WP_052512355.1">
    <property type="nucleotide sequence ID" value="NZ_BBMZ01000011.1"/>
</dbReference>
<keyword evidence="5" id="KW-0143">Chaperone</keyword>